<evidence type="ECO:0000313" key="3">
    <source>
        <dbReference type="Proteomes" id="UP000078595"/>
    </source>
</evidence>
<reference evidence="1" key="1">
    <citation type="submission" date="2013-07" db="EMBL/GenBank/DDBJ databases">
        <title>The Genome Sequence of Cryptococcus dejecticola CBS10117.</title>
        <authorList>
            <consortium name="The Broad Institute Genome Sequencing Platform"/>
            <person name="Cuomo C."/>
            <person name="Litvintseva A."/>
            <person name="Chen Y."/>
            <person name="Heitman J."/>
            <person name="Sun S."/>
            <person name="Springer D."/>
            <person name="Dromer F."/>
            <person name="Young S.K."/>
            <person name="Zeng Q."/>
            <person name="Gargeya S."/>
            <person name="Fitzgerald M."/>
            <person name="Abouelleil A."/>
            <person name="Alvarado L."/>
            <person name="Berlin A.M."/>
            <person name="Chapman S.B."/>
            <person name="Dewar J."/>
            <person name="Goldberg J."/>
            <person name="Griggs A."/>
            <person name="Gujja S."/>
            <person name="Hansen M."/>
            <person name="Howarth C."/>
            <person name="Imamovic A."/>
            <person name="Larimer J."/>
            <person name="McCowan C."/>
            <person name="Murphy C."/>
            <person name="Pearson M."/>
            <person name="Priest M."/>
            <person name="Roberts A."/>
            <person name="Saif S."/>
            <person name="Shea T."/>
            <person name="Sykes S."/>
            <person name="Wortman J."/>
            <person name="Nusbaum C."/>
            <person name="Birren B."/>
        </authorList>
    </citation>
    <scope>NUCLEOTIDE SEQUENCE [LARGE SCALE GENOMIC DNA]</scope>
    <source>
        <strain evidence="1">CBS 10117</strain>
    </source>
</reference>
<evidence type="ECO:0000313" key="1">
    <source>
        <dbReference type="EMBL" id="OBR82168.1"/>
    </source>
</evidence>
<gene>
    <name evidence="1" type="ORF">I303_08082</name>
    <name evidence="2" type="ORF">I303_108091</name>
</gene>
<sequence>MDAVTRTAAAISDYQQLSFKTFLASKNDFYNALKSEGRRSMPDNLSKPHGADLTTLSDPSDAYRPFADISSDTVLLLTSTGIVGFPNTLPKSLLRMTRSFDHFVDSYMGVSVANNLSELFTQKGKAFSDKCDADEARRAHEAYSLLLQMSGDKTSRDTASFDRSYVLTSCLKRLLI</sequence>
<dbReference type="EMBL" id="CP144539">
    <property type="protein sequence ID" value="WWC65473.1"/>
    <property type="molecule type" value="Genomic_DNA"/>
</dbReference>
<keyword evidence="3" id="KW-1185">Reference proteome</keyword>
<reference evidence="2" key="2">
    <citation type="submission" date="2013-07" db="EMBL/GenBank/DDBJ databases">
        <authorList>
            <consortium name="The Broad Institute Genome Sequencing Platform"/>
            <person name="Cuomo C."/>
            <person name="Litvintseva A."/>
            <person name="Chen Y."/>
            <person name="Heitman J."/>
            <person name="Sun S."/>
            <person name="Springer D."/>
            <person name="Dromer F."/>
            <person name="Young S.K."/>
            <person name="Zeng Q."/>
            <person name="Gargeya S."/>
            <person name="Fitzgerald M."/>
            <person name="Abouelleil A."/>
            <person name="Alvarado L."/>
            <person name="Berlin A.M."/>
            <person name="Chapman S.B."/>
            <person name="Dewar J."/>
            <person name="Goldberg J."/>
            <person name="Griggs A."/>
            <person name="Gujja S."/>
            <person name="Hansen M."/>
            <person name="Howarth C."/>
            <person name="Imamovic A."/>
            <person name="Larimer J."/>
            <person name="McCowan C."/>
            <person name="Murphy C."/>
            <person name="Pearson M."/>
            <person name="Priest M."/>
            <person name="Roberts A."/>
            <person name="Saif S."/>
            <person name="Shea T."/>
            <person name="Sykes S."/>
            <person name="Wortman J."/>
            <person name="Nusbaum C."/>
            <person name="Birren B."/>
        </authorList>
    </citation>
    <scope>NUCLEOTIDE SEQUENCE</scope>
    <source>
        <strain evidence="2">CBS 10117</strain>
    </source>
</reference>
<protein>
    <submittedName>
        <fullName evidence="1">Uncharacterized protein</fullName>
    </submittedName>
</protein>
<dbReference type="VEuPathDB" id="FungiDB:I303_08082"/>
<accession>A0A1A5ZWI2</accession>
<proteinExistence type="predicted"/>
<dbReference type="GeneID" id="28971781"/>
<organism evidence="1">
    <name type="scientific">Kwoniella dejecticola CBS 10117</name>
    <dbReference type="NCBI Taxonomy" id="1296121"/>
    <lineage>
        <taxon>Eukaryota</taxon>
        <taxon>Fungi</taxon>
        <taxon>Dikarya</taxon>
        <taxon>Basidiomycota</taxon>
        <taxon>Agaricomycotina</taxon>
        <taxon>Tremellomycetes</taxon>
        <taxon>Tremellales</taxon>
        <taxon>Cryptococcaceae</taxon>
        <taxon>Kwoniella</taxon>
    </lineage>
</organism>
<dbReference type="KEGG" id="kdj:28971781"/>
<evidence type="ECO:0000313" key="2">
    <source>
        <dbReference type="EMBL" id="WWC65473.1"/>
    </source>
</evidence>
<name>A0A1A5ZWI2_9TREE</name>
<dbReference type="Proteomes" id="UP000078595">
    <property type="component" value="Chromosome 10"/>
</dbReference>
<dbReference type="EMBL" id="KI894036">
    <property type="protein sequence ID" value="OBR82168.1"/>
    <property type="molecule type" value="Genomic_DNA"/>
</dbReference>
<reference evidence="2" key="3">
    <citation type="submission" date="2024-02" db="EMBL/GenBank/DDBJ databases">
        <title>Comparative genomics of Cryptococcus and Kwoniella reveals pathogenesis evolution and contrasting modes of karyotype evolution via chromosome fusion or intercentromeric recombination.</title>
        <authorList>
            <person name="Coelho M.A."/>
            <person name="David-Palma M."/>
            <person name="Shea T."/>
            <person name="Bowers K."/>
            <person name="McGinley-Smith S."/>
            <person name="Mohammad A.W."/>
            <person name="Gnirke A."/>
            <person name="Yurkov A.M."/>
            <person name="Nowrousian M."/>
            <person name="Sun S."/>
            <person name="Cuomo C.A."/>
            <person name="Heitman J."/>
        </authorList>
    </citation>
    <scope>NUCLEOTIDE SEQUENCE</scope>
    <source>
        <strain evidence="2">CBS 10117</strain>
    </source>
</reference>
<dbReference type="RefSeq" id="XP_018260010.1">
    <property type="nucleotide sequence ID" value="XM_018411342.1"/>
</dbReference>
<dbReference type="AlphaFoldDB" id="A0A1A5ZWI2"/>